<evidence type="ECO:0000313" key="14">
    <source>
        <dbReference type="Proteomes" id="UP000005580"/>
    </source>
</evidence>
<gene>
    <name evidence="13" type="ORF">HMPREF0663_11078</name>
</gene>
<dbReference type="RefSeq" id="WP_004368314.1">
    <property type="nucleotide sequence ID" value="NZ_GL833116.1"/>
</dbReference>
<dbReference type="EMBL" id="AEPE02000003">
    <property type="protein sequence ID" value="EFZ37620.1"/>
    <property type="molecule type" value="Genomic_DNA"/>
</dbReference>
<evidence type="ECO:0000313" key="13">
    <source>
        <dbReference type="EMBL" id="EFZ37620.1"/>
    </source>
</evidence>
<evidence type="ECO:0000256" key="5">
    <source>
        <dbReference type="ARBA" id="ARBA00022989"/>
    </source>
</evidence>
<dbReference type="HOGENOM" id="CLU_023843_0_0_10"/>
<dbReference type="InterPro" id="IPR052029">
    <property type="entry name" value="PpiD_chaperone"/>
</dbReference>
<dbReference type="InterPro" id="IPR000297">
    <property type="entry name" value="PPIase_PpiC"/>
</dbReference>
<sequence>MAALGKIRGKGTILITVLGIALFAFIVEEGVRTCESRQNEQRQQIGQVLGKNIDVQEFQKLVDEYTEVIKMQQGQNNLNDEQLNQVKDMVWNTYVQTKIIEKEAEKLGLIVTDEELQNILNQGTNPMLLQTPFVNQQTGRFDANALKKFLADYRSQQTTNSQLAEQYHTIYKYWSFVEKTLRQQILSQKYQSLFAHCLLSNPIEAKMAFKDENEESRIELAAFPYSSIADDKVQVTDADLKAKYDELKARFRQYVESRDIKYVDIEVMPSSQDRAALQKDFTGYAKDLAAATDPSDVVKKSTSVINYLGIPVAKTAFPADIAAHLDSMSVGQTYGPVENKQDNTLNLIKLVAKQQLPDSIQYRMIQVGGATVDAAHKTADSIYTALKGGADFEAIAKRYGQTGEKTWITTAQYQNAPSMDKDTKTYISVLNTAAVNAIENIPVVQGNIILQVVDRKSIIPKYTAAVIKKNIEFSRDTYSAAYNKFSSFASTNQTADDIVKNAQKNGYKVQEAKDLTTAIHYIAGIRGTREAVKWVFDADENDVSQMFECGDNNHLLIMVLDKIHPVGYRSLNDPQVKEIVKTEVLKDKKAEQLMNKLNGVNSLASAKAKGGKVSPIDQVTFSAPVFVLSTGASEPALSGAVAATAKGRFSAKPVKGNAGVYLFQVVNKTDRKAKFDDKAEEQKLRQKALQYASNFMNELYINAKVVDNRYLFF</sequence>
<keyword evidence="11" id="KW-0413">Isomerase</keyword>
<proteinExistence type="inferred from homology"/>
<dbReference type="Pfam" id="PF13616">
    <property type="entry name" value="Rotamase_3"/>
    <property type="match status" value="1"/>
</dbReference>
<protein>
    <recommendedName>
        <fullName evidence="9">Periplasmic chaperone PpiD</fullName>
    </recommendedName>
    <alternativeName>
        <fullName evidence="10">Periplasmic folding chaperone</fullName>
    </alternativeName>
</protein>
<keyword evidence="14" id="KW-1185">Reference proteome</keyword>
<evidence type="ECO:0000256" key="3">
    <source>
        <dbReference type="ARBA" id="ARBA00022519"/>
    </source>
</evidence>
<evidence type="ECO:0000256" key="6">
    <source>
        <dbReference type="ARBA" id="ARBA00023136"/>
    </source>
</evidence>
<reference evidence="13" key="1">
    <citation type="submission" date="2011-01" db="EMBL/GenBank/DDBJ databases">
        <authorList>
            <person name="Muzny D."/>
            <person name="Qin X."/>
            <person name="Buhay C."/>
            <person name="Dugan-Rocha S."/>
            <person name="Ding Y."/>
            <person name="Chen G."/>
            <person name="Hawes A."/>
            <person name="Holder M."/>
            <person name="Jhangiani S."/>
            <person name="Johnson A."/>
            <person name="Khan Z."/>
            <person name="Li Z."/>
            <person name="Liu W."/>
            <person name="Liu X."/>
            <person name="Perez L."/>
            <person name="Shen H."/>
            <person name="Wang Q."/>
            <person name="Watt J."/>
            <person name="Xi L."/>
            <person name="Xin Y."/>
            <person name="Zhou J."/>
            <person name="Deng J."/>
            <person name="Jiang H."/>
            <person name="Liu Y."/>
            <person name="Qu J."/>
            <person name="Song X.-Z."/>
            <person name="Zhang L."/>
            <person name="Villasana D."/>
            <person name="Johnson A."/>
            <person name="Liu J."/>
            <person name="Liyanage D."/>
            <person name="Lorensuhewa L."/>
            <person name="Robinson T."/>
            <person name="Song A."/>
            <person name="Song B.-B."/>
            <person name="Dinh H."/>
            <person name="Thornton R."/>
            <person name="Coyle M."/>
            <person name="Francisco L."/>
            <person name="Jackson L."/>
            <person name="Javaid M."/>
            <person name="Korchina V."/>
            <person name="Kovar C."/>
            <person name="Mata R."/>
            <person name="Mathew T."/>
            <person name="Ngo R."/>
            <person name="Nguyen L."/>
            <person name="Nguyen N."/>
            <person name="Okwuonu G."/>
            <person name="Ongeri F."/>
            <person name="Pham C."/>
            <person name="Simmons D."/>
            <person name="Wilczek-Boney K."/>
            <person name="Hale W."/>
            <person name="Jakkamsetti A."/>
            <person name="Pham P."/>
            <person name="Ruth R."/>
            <person name="San Lucas F."/>
            <person name="Warren J."/>
            <person name="Zhang J."/>
            <person name="Zhao Z."/>
            <person name="Zhou C."/>
            <person name="Zhu D."/>
            <person name="Lee S."/>
            <person name="Bess C."/>
            <person name="Blankenburg K."/>
            <person name="Forbes L."/>
            <person name="Fu Q."/>
            <person name="Gubbala S."/>
            <person name="Hirani K."/>
            <person name="Jayaseelan J.C."/>
            <person name="Lara F."/>
            <person name="Munidasa M."/>
            <person name="Palculict T."/>
            <person name="Patil S."/>
            <person name="Pu L.-L."/>
            <person name="Saada N."/>
            <person name="Tang L."/>
            <person name="Weissenberger G."/>
            <person name="Zhu Y."/>
            <person name="Hemphill L."/>
            <person name="Shang Y."/>
            <person name="Youmans B."/>
            <person name="Ayvaz T."/>
            <person name="Ross M."/>
            <person name="Santibanez J."/>
            <person name="Aqrawi P."/>
            <person name="Gross S."/>
            <person name="Joshi V."/>
            <person name="Fowler G."/>
            <person name="Nazareth L."/>
            <person name="Reid J."/>
            <person name="Worley K."/>
            <person name="Petrosino J."/>
            <person name="Highlander S."/>
            <person name="Gibbs R."/>
        </authorList>
    </citation>
    <scope>NUCLEOTIDE SEQUENCE [LARGE SCALE GENOMIC DNA]</scope>
    <source>
        <strain evidence="13">ATCC 33269</strain>
    </source>
</reference>
<evidence type="ECO:0000256" key="2">
    <source>
        <dbReference type="ARBA" id="ARBA00022475"/>
    </source>
</evidence>
<comment type="similarity">
    <text evidence="8">Belongs to the PpiD chaperone family.</text>
</comment>
<evidence type="ECO:0000256" key="10">
    <source>
        <dbReference type="ARBA" id="ARBA00042775"/>
    </source>
</evidence>
<dbReference type="eggNOG" id="COG0760">
    <property type="taxonomic scope" value="Bacteria"/>
</dbReference>
<keyword evidence="4" id="KW-0812">Transmembrane</keyword>
<evidence type="ECO:0000256" key="8">
    <source>
        <dbReference type="ARBA" id="ARBA00038408"/>
    </source>
</evidence>
<dbReference type="STRING" id="28134.SAMN05444288_1897"/>
<dbReference type="PANTHER" id="PTHR47529">
    <property type="entry name" value="PEPTIDYL-PROLYL CIS-TRANS ISOMERASE D"/>
    <property type="match status" value="1"/>
</dbReference>
<keyword evidence="5" id="KW-1133">Transmembrane helix</keyword>
<name>E7RPH7_9BACT</name>
<dbReference type="AlphaFoldDB" id="E7RPH7"/>
<comment type="caution">
    <text evidence="13">The sequence shown here is derived from an EMBL/GenBank/DDBJ whole genome shotgun (WGS) entry which is preliminary data.</text>
</comment>
<evidence type="ECO:0000256" key="11">
    <source>
        <dbReference type="PROSITE-ProRule" id="PRU00278"/>
    </source>
</evidence>
<dbReference type="SUPFAM" id="SSF109998">
    <property type="entry name" value="Triger factor/SurA peptide-binding domain-like"/>
    <property type="match status" value="1"/>
</dbReference>
<evidence type="ECO:0000256" key="4">
    <source>
        <dbReference type="ARBA" id="ARBA00022692"/>
    </source>
</evidence>
<dbReference type="Gene3D" id="3.10.50.40">
    <property type="match status" value="1"/>
</dbReference>
<dbReference type="PROSITE" id="PS50198">
    <property type="entry name" value="PPIC_PPIASE_2"/>
    <property type="match status" value="1"/>
</dbReference>
<keyword evidence="6" id="KW-0472">Membrane</keyword>
<accession>E7RPH7</accession>
<evidence type="ECO:0000259" key="12">
    <source>
        <dbReference type="PROSITE" id="PS50198"/>
    </source>
</evidence>
<keyword evidence="11" id="KW-0697">Rotamase</keyword>
<dbReference type="InterPro" id="IPR046357">
    <property type="entry name" value="PPIase_dom_sf"/>
</dbReference>
<evidence type="ECO:0000256" key="7">
    <source>
        <dbReference type="ARBA" id="ARBA00023186"/>
    </source>
</evidence>
<keyword evidence="2" id="KW-1003">Cell membrane</keyword>
<dbReference type="GO" id="GO:0005886">
    <property type="term" value="C:plasma membrane"/>
    <property type="evidence" value="ECO:0007669"/>
    <property type="project" value="UniProtKB-SubCell"/>
</dbReference>
<keyword evidence="3" id="KW-0997">Cell inner membrane</keyword>
<feature type="domain" description="PpiC" evidence="12">
    <location>
        <begin position="554"/>
        <end position="667"/>
    </location>
</feature>
<evidence type="ECO:0000256" key="9">
    <source>
        <dbReference type="ARBA" id="ARBA00040743"/>
    </source>
</evidence>
<keyword evidence="7" id="KW-0143">Chaperone</keyword>
<evidence type="ECO:0000256" key="1">
    <source>
        <dbReference type="ARBA" id="ARBA00004382"/>
    </source>
</evidence>
<dbReference type="GO" id="GO:0003755">
    <property type="term" value="F:peptidyl-prolyl cis-trans isomerase activity"/>
    <property type="evidence" value="ECO:0007669"/>
    <property type="project" value="UniProtKB-KW"/>
</dbReference>
<comment type="subcellular location">
    <subcellularLocation>
        <location evidence="1">Cell inner membrane</location>
        <topology evidence="1">Single-pass type II membrane protein</topology>
        <orientation evidence="1">Periplasmic side</orientation>
    </subcellularLocation>
</comment>
<organism evidence="13 14">
    <name type="scientific">Hoylesella oralis ATCC 33269</name>
    <dbReference type="NCBI Taxonomy" id="873533"/>
    <lineage>
        <taxon>Bacteria</taxon>
        <taxon>Pseudomonadati</taxon>
        <taxon>Bacteroidota</taxon>
        <taxon>Bacteroidia</taxon>
        <taxon>Bacteroidales</taxon>
        <taxon>Prevotellaceae</taxon>
        <taxon>Hoylesella</taxon>
    </lineage>
</organism>
<dbReference type="PANTHER" id="PTHR47529:SF1">
    <property type="entry name" value="PERIPLASMIC CHAPERONE PPID"/>
    <property type="match status" value="1"/>
</dbReference>
<dbReference type="InterPro" id="IPR027304">
    <property type="entry name" value="Trigger_fact/SurA_dom_sf"/>
</dbReference>
<dbReference type="Proteomes" id="UP000005580">
    <property type="component" value="Unassembled WGS sequence"/>
</dbReference>
<dbReference type="Pfam" id="PF13623">
    <property type="entry name" value="SurA_N_2"/>
    <property type="match status" value="1"/>
</dbReference>